<dbReference type="PIRSF" id="PIRSF032126">
    <property type="entry name" value="F0F1_ATP_synthase_subunit_I"/>
    <property type="match status" value="1"/>
</dbReference>
<dbReference type="STRING" id="937218.SAMN06297251_11364"/>
<proteinExistence type="inferred from homology"/>
<keyword evidence="1" id="KW-0375">Hydrogen ion transport</keyword>
<organism evidence="4 5">
    <name type="scientific">Fulvimarina manganoxydans</name>
    <dbReference type="NCBI Taxonomy" id="937218"/>
    <lineage>
        <taxon>Bacteria</taxon>
        <taxon>Pseudomonadati</taxon>
        <taxon>Pseudomonadota</taxon>
        <taxon>Alphaproteobacteria</taxon>
        <taxon>Hyphomicrobiales</taxon>
        <taxon>Aurantimonadaceae</taxon>
        <taxon>Fulvimarina</taxon>
    </lineage>
</organism>
<dbReference type="AlphaFoldDB" id="A0A1W2D950"/>
<evidence type="ECO:0000256" key="3">
    <source>
        <dbReference type="SAM" id="Phobius"/>
    </source>
</evidence>
<keyword evidence="1 3" id="KW-0472">Membrane</keyword>
<accession>A0A1W2D950</accession>
<protein>
    <recommendedName>
        <fullName evidence="1">ATP synthase protein I</fullName>
    </recommendedName>
</protein>
<dbReference type="RefSeq" id="WP_084410916.1">
    <property type="nucleotide sequence ID" value="NZ_FWXR01000013.1"/>
</dbReference>
<dbReference type="InterPro" id="IPR032820">
    <property type="entry name" value="ATPase_put"/>
</dbReference>
<dbReference type="Proteomes" id="UP000192656">
    <property type="component" value="Unassembled WGS sequence"/>
</dbReference>
<comment type="function">
    <text evidence="1">A possible function for this protein is to guide the assembly of the membrane sector of the ATPase enzyme complex.</text>
</comment>
<feature type="compositionally biased region" description="Basic and acidic residues" evidence="2">
    <location>
        <begin position="1"/>
        <end position="10"/>
    </location>
</feature>
<dbReference type="EMBL" id="FWXR01000013">
    <property type="protein sequence ID" value="SMC93632.1"/>
    <property type="molecule type" value="Genomic_DNA"/>
</dbReference>
<evidence type="ECO:0000313" key="4">
    <source>
        <dbReference type="EMBL" id="SMC93632.1"/>
    </source>
</evidence>
<dbReference type="Pfam" id="PF09527">
    <property type="entry name" value="ATPase_gene1"/>
    <property type="match status" value="1"/>
</dbReference>
<name>A0A1W2D950_9HYPH</name>
<sequence>MAEHREDRSDSSQSEDEWAARRAALSTKLAEHSAERAKLAEGAPRGRGGMQGMAEGLKLASEFAAGIIVGGGIGFGIDRLAGSAPFGLIVFLMLGFAAGIRNVLRTVGPSTTPKTPSESAGAEEPRRPS</sequence>
<feature type="transmembrane region" description="Helical" evidence="3">
    <location>
        <begin position="59"/>
        <end position="77"/>
    </location>
</feature>
<dbReference type="GO" id="GO:0045259">
    <property type="term" value="C:proton-transporting ATP synthase complex"/>
    <property type="evidence" value="ECO:0007669"/>
    <property type="project" value="UniProtKB-UniRule"/>
</dbReference>
<keyword evidence="3" id="KW-1133">Transmembrane helix</keyword>
<dbReference type="InterPro" id="IPR016989">
    <property type="entry name" value="Atp1_alphaprobac"/>
</dbReference>
<gene>
    <name evidence="4" type="ORF">SAMN06297251_11364</name>
</gene>
<feature type="region of interest" description="Disordered" evidence="2">
    <location>
        <begin position="106"/>
        <end position="129"/>
    </location>
</feature>
<feature type="transmembrane region" description="Helical" evidence="3">
    <location>
        <begin position="83"/>
        <end position="104"/>
    </location>
</feature>
<keyword evidence="1" id="KW-0406">Ion transport</keyword>
<keyword evidence="1" id="KW-0813">Transport</keyword>
<feature type="compositionally biased region" description="Basic and acidic residues" evidence="2">
    <location>
        <begin position="29"/>
        <end position="39"/>
    </location>
</feature>
<dbReference type="OrthoDB" id="15401at2"/>
<evidence type="ECO:0000256" key="2">
    <source>
        <dbReference type="SAM" id="MobiDB-lite"/>
    </source>
</evidence>
<reference evidence="4 5" key="1">
    <citation type="submission" date="2017-04" db="EMBL/GenBank/DDBJ databases">
        <authorList>
            <person name="Afonso C.L."/>
            <person name="Miller P.J."/>
            <person name="Scott M.A."/>
            <person name="Spackman E."/>
            <person name="Goraichik I."/>
            <person name="Dimitrov K.M."/>
            <person name="Suarez D.L."/>
            <person name="Swayne D.E."/>
        </authorList>
    </citation>
    <scope>NUCLEOTIDE SEQUENCE [LARGE SCALE GENOMIC DNA]</scope>
    <source>
        <strain evidence="4 5">CGMCC 1.10972</strain>
    </source>
</reference>
<keyword evidence="5" id="KW-1185">Reference proteome</keyword>
<comment type="similarity">
    <text evidence="1">Belongs to the bacterial AtpI family.</text>
</comment>
<feature type="compositionally biased region" description="Polar residues" evidence="2">
    <location>
        <begin position="108"/>
        <end position="118"/>
    </location>
</feature>
<feature type="region of interest" description="Disordered" evidence="2">
    <location>
        <begin position="1"/>
        <end position="52"/>
    </location>
</feature>
<evidence type="ECO:0000256" key="1">
    <source>
        <dbReference type="PIRNR" id="PIRNR032126"/>
    </source>
</evidence>
<evidence type="ECO:0000313" key="5">
    <source>
        <dbReference type="Proteomes" id="UP000192656"/>
    </source>
</evidence>
<dbReference type="GO" id="GO:1902600">
    <property type="term" value="P:proton transmembrane transport"/>
    <property type="evidence" value="ECO:0007669"/>
    <property type="project" value="UniProtKB-KW"/>
</dbReference>
<keyword evidence="3" id="KW-0812">Transmembrane</keyword>